<evidence type="ECO:0000313" key="2">
    <source>
        <dbReference type="Proteomes" id="UP000308600"/>
    </source>
</evidence>
<gene>
    <name evidence="1" type="ORF">BDN72DRAFT_845421</name>
</gene>
<proteinExistence type="predicted"/>
<organism evidence="1 2">
    <name type="scientific">Pluteus cervinus</name>
    <dbReference type="NCBI Taxonomy" id="181527"/>
    <lineage>
        <taxon>Eukaryota</taxon>
        <taxon>Fungi</taxon>
        <taxon>Dikarya</taxon>
        <taxon>Basidiomycota</taxon>
        <taxon>Agaricomycotina</taxon>
        <taxon>Agaricomycetes</taxon>
        <taxon>Agaricomycetidae</taxon>
        <taxon>Agaricales</taxon>
        <taxon>Pluteineae</taxon>
        <taxon>Pluteaceae</taxon>
        <taxon>Pluteus</taxon>
    </lineage>
</organism>
<dbReference type="Proteomes" id="UP000308600">
    <property type="component" value="Unassembled WGS sequence"/>
</dbReference>
<keyword evidence="2" id="KW-1185">Reference proteome</keyword>
<evidence type="ECO:0000313" key="1">
    <source>
        <dbReference type="EMBL" id="TFK65548.1"/>
    </source>
</evidence>
<name>A0ACD3AIQ5_9AGAR</name>
<reference evidence="1 2" key="1">
    <citation type="journal article" date="2019" name="Nat. Ecol. Evol.">
        <title>Megaphylogeny resolves global patterns of mushroom evolution.</title>
        <authorList>
            <person name="Varga T."/>
            <person name="Krizsan K."/>
            <person name="Foldi C."/>
            <person name="Dima B."/>
            <person name="Sanchez-Garcia M."/>
            <person name="Sanchez-Ramirez S."/>
            <person name="Szollosi G.J."/>
            <person name="Szarkandi J.G."/>
            <person name="Papp V."/>
            <person name="Albert L."/>
            <person name="Andreopoulos W."/>
            <person name="Angelini C."/>
            <person name="Antonin V."/>
            <person name="Barry K.W."/>
            <person name="Bougher N.L."/>
            <person name="Buchanan P."/>
            <person name="Buyck B."/>
            <person name="Bense V."/>
            <person name="Catcheside P."/>
            <person name="Chovatia M."/>
            <person name="Cooper J."/>
            <person name="Damon W."/>
            <person name="Desjardin D."/>
            <person name="Finy P."/>
            <person name="Geml J."/>
            <person name="Haridas S."/>
            <person name="Hughes K."/>
            <person name="Justo A."/>
            <person name="Karasinski D."/>
            <person name="Kautmanova I."/>
            <person name="Kiss B."/>
            <person name="Kocsube S."/>
            <person name="Kotiranta H."/>
            <person name="LaButti K.M."/>
            <person name="Lechner B.E."/>
            <person name="Liimatainen K."/>
            <person name="Lipzen A."/>
            <person name="Lukacs Z."/>
            <person name="Mihaltcheva S."/>
            <person name="Morgado L.N."/>
            <person name="Niskanen T."/>
            <person name="Noordeloos M.E."/>
            <person name="Ohm R.A."/>
            <person name="Ortiz-Santana B."/>
            <person name="Ovrebo C."/>
            <person name="Racz N."/>
            <person name="Riley R."/>
            <person name="Savchenko A."/>
            <person name="Shiryaev A."/>
            <person name="Soop K."/>
            <person name="Spirin V."/>
            <person name="Szebenyi C."/>
            <person name="Tomsovsky M."/>
            <person name="Tulloss R.E."/>
            <person name="Uehling J."/>
            <person name="Grigoriev I.V."/>
            <person name="Vagvolgyi C."/>
            <person name="Papp T."/>
            <person name="Martin F.M."/>
            <person name="Miettinen O."/>
            <person name="Hibbett D.S."/>
            <person name="Nagy L.G."/>
        </authorList>
    </citation>
    <scope>NUCLEOTIDE SEQUENCE [LARGE SCALE GENOMIC DNA]</scope>
    <source>
        <strain evidence="1 2">NL-1719</strain>
    </source>
</reference>
<sequence>MDPSTSQSRSQSAVFSTNTQYVLPSQKFMIPATWRRYQLSQLVNKALDLSKPVPFDFIVRGEVLRSTLEEWCQANAVGEEETLEIEYIQSVLPPEKVSSIPHEDWVSAVTCAVQGHFLTGSYDGQIRAYSHSKQLVSSTLAHRSPITSICAIPTSSPLYSEVSSSNGDQAIVASSSLDLTARITSLYLHDNNTDVDMDEQPPTLPPRSTALASLVMHTGPLSSISVNSAGTHLLTSSWDGLIGVWDTNIPDSDQVEVEQVSGAERKKRRKVDLNAQDRPKTKAPISVLKSHTARVSQVIFGGGGGGGRGDVAISCGFDSTIRVWDLETGICAHTVTASEKPFLALSLPPSVFLAPSGPTSTGTPSTILANSTDRTMTLYDLRTPSTSSASGASLSFMHPSTPSCISANAEAAYQVVTGAYDSIVRVWDVRSNKGAMATMRAFTPDGADAGQVKKVLSVDWKRGVAAVGGEGGLEIWKVGEGKT</sequence>
<dbReference type="EMBL" id="ML208433">
    <property type="protein sequence ID" value="TFK65548.1"/>
    <property type="molecule type" value="Genomic_DNA"/>
</dbReference>
<accession>A0ACD3AIQ5</accession>
<protein>
    <submittedName>
        <fullName evidence="1">WD40 repeat-like protein</fullName>
    </submittedName>
</protein>